<reference evidence="2 3" key="1">
    <citation type="submission" date="2017-09" db="EMBL/GenBank/DDBJ databases">
        <title>Streptomyces genome completion.</title>
        <authorList>
            <person name="Lee N."/>
            <person name="Cho B.-K."/>
        </authorList>
    </citation>
    <scope>NUCLEOTIDE SEQUENCE [LARGE SCALE GENOMIC DNA]</scope>
    <source>
        <strain evidence="2 3">ATCC 14899</strain>
    </source>
</reference>
<dbReference type="EMBL" id="CP023747">
    <property type="protein sequence ID" value="QEV38113.1"/>
    <property type="molecule type" value="Genomic_DNA"/>
</dbReference>
<keyword evidence="1" id="KW-0472">Membrane</keyword>
<gene>
    <name evidence="2" type="ORF">CP978_05810</name>
</gene>
<evidence type="ECO:0000256" key="1">
    <source>
        <dbReference type="SAM" id="Phobius"/>
    </source>
</evidence>
<dbReference type="AlphaFoldDB" id="A0A5P2W2P4"/>
<dbReference type="KEGG" id="snq:CP978_05810"/>
<name>A0A5P2W2P4_9ACTN</name>
<evidence type="ECO:0000313" key="2">
    <source>
        <dbReference type="EMBL" id="QEV38113.1"/>
    </source>
</evidence>
<keyword evidence="1" id="KW-0812">Transmembrane</keyword>
<dbReference type="PROSITE" id="PS51257">
    <property type="entry name" value="PROKAR_LIPOPROTEIN"/>
    <property type="match status" value="1"/>
</dbReference>
<proteinExistence type="predicted"/>
<feature type="transmembrane region" description="Helical" evidence="1">
    <location>
        <begin position="20"/>
        <end position="39"/>
    </location>
</feature>
<protein>
    <submittedName>
        <fullName evidence="2">Uncharacterized protein</fullName>
    </submittedName>
</protein>
<accession>A0A5P2W2P4</accession>
<organism evidence="2 3">
    <name type="scientific">Streptomyces nodosus</name>
    <dbReference type="NCBI Taxonomy" id="40318"/>
    <lineage>
        <taxon>Bacteria</taxon>
        <taxon>Bacillati</taxon>
        <taxon>Actinomycetota</taxon>
        <taxon>Actinomycetes</taxon>
        <taxon>Kitasatosporales</taxon>
        <taxon>Streptomycetaceae</taxon>
        <taxon>Streptomyces</taxon>
    </lineage>
</organism>
<dbReference type="Proteomes" id="UP000325763">
    <property type="component" value="Chromosome"/>
</dbReference>
<sequence length="69" mass="7316">MRSAGVDRTRRGEAVLRKRCSQVVVVSLLGCGLVVRPAAAPLLLLSTQTVLALLFLGTEGFLCHVPEVA</sequence>
<evidence type="ECO:0000313" key="3">
    <source>
        <dbReference type="Proteomes" id="UP000325763"/>
    </source>
</evidence>
<keyword evidence="1" id="KW-1133">Transmembrane helix</keyword>